<keyword evidence="10" id="KW-1185">Reference proteome</keyword>
<dbReference type="Pfam" id="PF12937">
    <property type="entry name" value="F-box-like"/>
    <property type="match status" value="1"/>
</dbReference>
<evidence type="ECO:0000256" key="7">
    <source>
        <dbReference type="PROSITE-ProRule" id="PRU00221"/>
    </source>
</evidence>
<dbReference type="OrthoDB" id="3219396at2759"/>
<evidence type="ECO:0000256" key="6">
    <source>
        <dbReference type="ARBA" id="ARBA00032113"/>
    </source>
</evidence>
<dbReference type="GO" id="GO:0019005">
    <property type="term" value="C:SCF ubiquitin ligase complex"/>
    <property type="evidence" value="ECO:0007669"/>
    <property type="project" value="TreeGrafter"/>
</dbReference>
<organism evidence="9 10">
    <name type="scientific">Aspergillus leporis</name>
    <dbReference type="NCBI Taxonomy" id="41062"/>
    <lineage>
        <taxon>Eukaryota</taxon>
        <taxon>Fungi</taxon>
        <taxon>Dikarya</taxon>
        <taxon>Ascomycota</taxon>
        <taxon>Pezizomycotina</taxon>
        <taxon>Eurotiomycetes</taxon>
        <taxon>Eurotiomycetidae</taxon>
        <taxon>Eurotiales</taxon>
        <taxon>Aspergillaceae</taxon>
        <taxon>Aspergillus</taxon>
        <taxon>Aspergillus subgen. Circumdati</taxon>
    </lineage>
</organism>
<evidence type="ECO:0000313" key="10">
    <source>
        <dbReference type="Proteomes" id="UP000326565"/>
    </source>
</evidence>
<dbReference type="Gene3D" id="2.130.10.10">
    <property type="entry name" value="YVTN repeat-like/Quinoprotein amine dehydrogenase"/>
    <property type="match status" value="1"/>
</dbReference>
<name>A0A5N5WGW8_9EURO</name>
<dbReference type="PANTHER" id="PTHR46731:SF1">
    <property type="entry name" value="F-BOX ONLY PROTEIN 15"/>
    <property type="match status" value="1"/>
</dbReference>
<comment type="function">
    <text evidence="1">Component of the SCF(sconB) E3 ubiquitin ligase complex involved in the regulation of sulfur metabolite repression, probably by mediating the inactivation or degradation of the metR transcription factor.</text>
</comment>
<dbReference type="EMBL" id="ML732465">
    <property type="protein sequence ID" value="KAB8067606.1"/>
    <property type="molecule type" value="Genomic_DNA"/>
</dbReference>
<sequence>MSKRCDDDDDDDDDDGALLYPTPKRCRISRADSDYLSSLSDEVLLQILSFLPIPSLLVCQRVSRHFHALAGDSELWKRQYYSRWVQPRARRLASVRRATHPSLKIEYSPKVSTWLDHGHLGREGRGTNWKRQYRLRHNWSKGICRMTAVEFSRPPQPPLLVKFCAGLVFTADSDHGLRVWHADNPNYCLANGPFTDLESQACMVPTSLTATCCPQQDVVRIAVGFESGCFRVYDMDTEALRLELRFSHNGSADGAITGMASSFPYLLMVSRHKLLSLYRISAVDENSTQHQIDVTENAHLLATLKAESILAPMSLSVRVAGSGIISSIVYSFYHLGCGWAIGVQELHFNKSGQQISSRLTTTVDCQYGTAPLHLSEQTTREHHHSLNENQYIWPTDPSILHREPPTSVSYSHPYLLTSHADNTLTVYLIVSTAASLYVKGGQRLWGHTSSVSAVQVGDRGKAVSVSSQGDEIRIWELEPLISSFGTQKVLEEKSIQVSPMSKQCRQYEEFGALSGVSRCEVSESQFPSPDKPHRLAQMHGCVGFDDERVLLHRERGLGHQLLEFYDFT</sequence>
<evidence type="ECO:0000256" key="2">
    <source>
        <dbReference type="ARBA" id="ARBA00007968"/>
    </source>
</evidence>
<evidence type="ECO:0000259" key="8">
    <source>
        <dbReference type="PROSITE" id="PS50181"/>
    </source>
</evidence>
<dbReference type="Gene3D" id="1.20.1280.50">
    <property type="match status" value="1"/>
</dbReference>
<protein>
    <recommendedName>
        <fullName evidence="4">Probable E3 ubiquitin ligase complex SCF subunit sconB</fullName>
    </recommendedName>
    <alternativeName>
        <fullName evidence="6">Sulfur controller B</fullName>
    </alternativeName>
    <alternativeName>
        <fullName evidence="5">Sulfur metabolite repression control protein B</fullName>
    </alternativeName>
</protein>
<dbReference type="SUPFAM" id="SSF81383">
    <property type="entry name" value="F-box domain"/>
    <property type="match status" value="1"/>
</dbReference>
<keyword evidence="7" id="KW-0853">WD repeat</keyword>
<dbReference type="AlphaFoldDB" id="A0A5N5WGW8"/>
<accession>A0A5N5WGW8</accession>
<gene>
    <name evidence="9" type="ORF">BDV29DRAFT_185885</name>
</gene>
<dbReference type="SUPFAM" id="SSF50978">
    <property type="entry name" value="WD40 repeat-like"/>
    <property type="match status" value="1"/>
</dbReference>
<dbReference type="InterPro" id="IPR001680">
    <property type="entry name" value="WD40_rpt"/>
</dbReference>
<reference evidence="9 10" key="1">
    <citation type="submission" date="2019-04" db="EMBL/GenBank/DDBJ databases">
        <title>Friends and foes A comparative genomics study of 23 Aspergillus species from section Flavi.</title>
        <authorList>
            <consortium name="DOE Joint Genome Institute"/>
            <person name="Kjaerbolling I."/>
            <person name="Vesth T."/>
            <person name="Frisvad J.C."/>
            <person name="Nybo J.L."/>
            <person name="Theobald S."/>
            <person name="Kildgaard S."/>
            <person name="Isbrandt T."/>
            <person name="Kuo A."/>
            <person name="Sato A."/>
            <person name="Lyhne E.K."/>
            <person name="Kogle M.E."/>
            <person name="Wiebenga A."/>
            <person name="Kun R.S."/>
            <person name="Lubbers R.J."/>
            <person name="Makela M.R."/>
            <person name="Barry K."/>
            <person name="Chovatia M."/>
            <person name="Clum A."/>
            <person name="Daum C."/>
            <person name="Haridas S."/>
            <person name="He G."/>
            <person name="LaButti K."/>
            <person name="Lipzen A."/>
            <person name="Mondo S."/>
            <person name="Riley R."/>
            <person name="Salamov A."/>
            <person name="Simmons B.A."/>
            <person name="Magnuson J.K."/>
            <person name="Henrissat B."/>
            <person name="Mortensen U.H."/>
            <person name="Larsen T.O."/>
            <person name="Devries R.P."/>
            <person name="Grigoriev I.V."/>
            <person name="Machida M."/>
            <person name="Baker S.E."/>
            <person name="Andersen M.R."/>
        </authorList>
    </citation>
    <scope>NUCLEOTIDE SEQUENCE [LARGE SCALE GENOMIC DNA]</scope>
    <source>
        <strain evidence="9 10">CBS 151.66</strain>
    </source>
</reference>
<dbReference type="InterPro" id="IPR036322">
    <property type="entry name" value="WD40_repeat_dom_sf"/>
</dbReference>
<dbReference type="PROSITE" id="PS50082">
    <property type="entry name" value="WD_REPEATS_2"/>
    <property type="match status" value="1"/>
</dbReference>
<comment type="subunit">
    <text evidence="3">Component of the SCF(sconB) E3 ubiquitin ligase complex.</text>
</comment>
<dbReference type="PROSITE" id="PS50181">
    <property type="entry name" value="FBOX"/>
    <property type="match status" value="1"/>
</dbReference>
<dbReference type="SMART" id="SM00256">
    <property type="entry name" value="FBOX"/>
    <property type="match status" value="1"/>
</dbReference>
<dbReference type="InterPro" id="IPR015943">
    <property type="entry name" value="WD40/YVTN_repeat-like_dom_sf"/>
</dbReference>
<dbReference type="Pfam" id="PF25499">
    <property type="entry name" value="Beta-prop_pof12"/>
    <property type="match status" value="1"/>
</dbReference>
<comment type="similarity">
    <text evidence="2">Belongs to the WD repeat MET30/SCONB/SCON-2 family.</text>
</comment>
<feature type="domain" description="F-box" evidence="8">
    <location>
        <begin position="33"/>
        <end position="79"/>
    </location>
</feature>
<evidence type="ECO:0000256" key="3">
    <source>
        <dbReference type="ARBA" id="ARBA00011725"/>
    </source>
</evidence>
<evidence type="ECO:0000256" key="5">
    <source>
        <dbReference type="ARBA" id="ARBA00030034"/>
    </source>
</evidence>
<dbReference type="Proteomes" id="UP000326565">
    <property type="component" value="Unassembled WGS sequence"/>
</dbReference>
<dbReference type="InterPro" id="IPR036047">
    <property type="entry name" value="F-box-like_dom_sf"/>
</dbReference>
<evidence type="ECO:0000256" key="4">
    <source>
        <dbReference type="ARBA" id="ARBA00015819"/>
    </source>
</evidence>
<evidence type="ECO:0000256" key="1">
    <source>
        <dbReference type="ARBA" id="ARBA00002730"/>
    </source>
</evidence>
<feature type="repeat" description="WD" evidence="7">
    <location>
        <begin position="444"/>
        <end position="478"/>
    </location>
</feature>
<evidence type="ECO:0000313" key="9">
    <source>
        <dbReference type="EMBL" id="KAB8067606.1"/>
    </source>
</evidence>
<proteinExistence type="inferred from homology"/>
<dbReference type="PANTHER" id="PTHR46731">
    <property type="entry name" value="F-BOX ONLY PROTEIN 15"/>
    <property type="match status" value="1"/>
</dbReference>
<dbReference type="InterPro" id="IPR001810">
    <property type="entry name" value="F-box_dom"/>
</dbReference>